<gene>
    <name evidence="3" type="ORF">D5S18_33795</name>
</gene>
<feature type="region of interest" description="Disordered" evidence="1">
    <location>
        <begin position="55"/>
        <end position="74"/>
    </location>
</feature>
<name>A0A3A4JWV3_9NOCA</name>
<dbReference type="Proteomes" id="UP000266677">
    <property type="component" value="Unassembled WGS sequence"/>
</dbReference>
<proteinExistence type="predicted"/>
<dbReference type="Pfam" id="PF26526">
    <property type="entry name" value="DUF8175"/>
    <property type="match status" value="1"/>
</dbReference>
<sequence length="209" mass="22247">MNGVATLRNWGAPLMGAALLLTAVGCGGGAESAPRGSDLSGAPTNVTWQQYQGVSLPQADQGPKRTDTGAATGFDRSPQGAALAAIAHTVRLGVATDGEWAKVAARELVPGRAKDEWAITRIQVSIPGPAAPEYVPRLLGYRFTGYTEASGAVDIYTEYPDRSRSVNHATVEWFAEDWRLRLPDPGDTARRLEPVNEIPGDIVKLEAPR</sequence>
<evidence type="ECO:0000256" key="1">
    <source>
        <dbReference type="SAM" id="MobiDB-lite"/>
    </source>
</evidence>
<evidence type="ECO:0000313" key="3">
    <source>
        <dbReference type="EMBL" id="RJO68482.1"/>
    </source>
</evidence>
<comment type="caution">
    <text evidence="3">The sequence shown here is derived from an EMBL/GenBank/DDBJ whole genome shotgun (WGS) entry which is preliminary data.</text>
</comment>
<dbReference type="AlphaFoldDB" id="A0A3A4JWV3"/>
<organism evidence="3 4">
    <name type="scientific">Nocardia panacis</name>
    <dbReference type="NCBI Taxonomy" id="2340916"/>
    <lineage>
        <taxon>Bacteria</taxon>
        <taxon>Bacillati</taxon>
        <taxon>Actinomycetota</taxon>
        <taxon>Actinomycetes</taxon>
        <taxon>Mycobacteriales</taxon>
        <taxon>Nocardiaceae</taxon>
        <taxon>Nocardia</taxon>
    </lineage>
</organism>
<dbReference type="OrthoDB" id="4426844at2"/>
<keyword evidence="4" id="KW-1185">Reference proteome</keyword>
<accession>A0A3A4JWV3</accession>
<feature type="domain" description="DUF8175" evidence="2">
    <location>
        <begin position="39"/>
        <end position="196"/>
    </location>
</feature>
<reference evidence="3 4" key="1">
    <citation type="submission" date="2018-09" db="EMBL/GenBank/DDBJ databases">
        <title>YIM PH21274 draft genome.</title>
        <authorList>
            <person name="Miao C."/>
        </authorList>
    </citation>
    <scope>NUCLEOTIDE SEQUENCE [LARGE SCALE GENOMIC DNA]</scope>
    <source>
        <strain evidence="3 4">YIM PH 21724</strain>
    </source>
</reference>
<dbReference type="EMBL" id="QZFU01000055">
    <property type="protein sequence ID" value="RJO68482.1"/>
    <property type="molecule type" value="Genomic_DNA"/>
</dbReference>
<protein>
    <recommendedName>
        <fullName evidence="2">DUF8175 domain-containing protein</fullName>
    </recommendedName>
</protein>
<dbReference type="InterPro" id="IPR058488">
    <property type="entry name" value="DUF8175"/>
</dbReference>
<evidence type="ECO:0000259" key="2">
    <source>
        <dbReference type="Pfam" id="PF26526"/>
    </source>
</evidence>
<evidence type="ECO:0000313" key="4">
    <source>
        <dbReference type="Proteomes" id="UP000266677"/>
    </source>
</evidence>
<dbReference type="RefSeq" id="WP_120045288.1">
    <property type="nucleotide sequence ID" value="NZ_QZFU01000055.1"/>
</dbReference>